<dbReference type="OrthoDB" id="6170837at2"/>
<organism evidence="1 2">
    <name type="scientific">Kushneria avicenniae</name>
    <dbReference type="NCBI Taxonomy" id="402385"/>
    <lineage>
        <taxon>Bacteria</taxon>
        <taxon>Pseudomonadati</taxon>
        <taxon>Pseudomonadota</taxon>
        <taxon>Gammaproteobacteria</taxon>
        <taxon>Oceanospirillales</taxon>
        <taxon>Halomonadaceae</taxon>
        <taxon>Kushneria</taxon>
    </lineage>
</organism>
<dbReference type="Pfam" id="PF26620">
    <property type="entry name" value="DUF8197"/>
    <property type="match status" value="1"/>
</dbReference>
<reference evidence="2" key="1">
    <citation type="submission" date="2016-10" db="EMBL/GenBank/DDBJ databases">
        <authorList>
            <person name="Varghese N."/>
            <person name="Submissions S."/>
        </authorList>
    </citation>
    <scope>NUCLEOTIDE SEQUENCE [LARGE SCALE GENOMIC DNA]</scope>
    <source>
        <strain evidence="2">DSM 23439</strain>
    </source>
</reference>
<dbReference type="AlphaFoldDB" id="A0A1I1IDU8"/>
<keyword evidence="2" id="KW-1185">Reference proteome</keyword>
<accession>A0A1I1IDU8</accession>
<name>A0A1I1IDU8_9GAMM</name>
<dbReference type="InterPro" id="IPR058510">
    <property type="entry name" value="DUF8197"/>
</dbReference>
<dbReference type="Proteomes" id="UP000199046">
    <property type="component" value="Unassembled WGS sequence"/>
</dbReference>
<evidence type="ECO:0000313" key="2">
    <source>
        <dbReference type="Proteomes" id="UP000199046"/>
    </source>
</evidence>
<sequence length="62" mass="7276">MSTELYEEASDELDAVNDDTWTSASRPKKGSLCARRRVEALLEQRRLERDLTDDWASWDEEE</sequence>
<proteinExistence type="predicted"/>
<dbReference type="RefSeq" id="WP_090131474.1">
    <property type="nucleotide sequence ID" value="NZ_FOLY01000002.1"/>
</dbReference>
<dbReference type="EMBL" id="FOLY01000002">
    <property type="protein sequence ID" value="SFC32398.1"/>
    <property type="molecule type" value="Genomic_DNA"/>
</dbReference>
<evidence type="ECO:0000313" key="1">
    <source>
        <dbReference type="EMBL" id="SFC32398.1"/>
    </source>
</evidence>
<protein>
    <submittedName>
        <fullName evidence="1">Uncharacterized protein</fullName>
    </submittedName>
</protein>
<gene>
    <name evidence="1" type="ORF">SAMN05421848_1064</name>
</gene>
<dbReference type="InterPro" id="IPR058059">
    <property type="entry name" value="PA3496-like"/>
</dbReference>
<dbReference type="NCBIfam" id="NF046101">
    <property type="entry name" value="PA3496_fam"/>
    <property type="match status" value="1"/>
</dbReference>
<dbReference type="STRING" id="402385.SAMN05421848_1064"/>